<protein>
    <submittedName>
        <fullName evidence="8">ERCC4 domain-containing protein</fullName>
    </submittedName>
</protein>
<evidence type="ECO:0000256" key="5">
    <source>
        <dbReference type="ARBA" id="ARBA00023125"/>
    </source>
</evidence>
<keyword evidence="3" id="KW-0227">DNA damage</keyword>
<evidence type="ECO:0000313" key="9">
    <source>
        <dbReference type="Proteomes" id="UP001596060"/>
    </source>
</evidence>
<sequence>MVITLNHWEAGNGYARIYVNGLPTTAKVFLENGRRGIKITAADLTADDVELAIKEAFNLPDLTWVALEALAKQSSARKPAAKPNFVPPAVSKPWTAADAEALDANAMTHPIPEPVMLMVDHREPDEMKEKLAAIKNLHIEEAALEIGDYVITDKLIIERKTVTDFVTSLTEDSKRLFKQTDAMSQSGVPSVLILEGDIYAQRRTELPSITGTLSYLAVIQRIAIVPTLSLHHSAYMIAKLVRHRVFGLGYDLGLRGAAPVNNYAGAAQFFIEGLPGVSALTAKRLLAHFGSARAVAGATEEELRAVWGIGPNRARDIIRALTVPFDKT</sequence>
<dbReference type="InterPro" id="IPR011335">
    <property type="entry name" value="Restrct_endonuc-II-like"/>
</dbReference>
<organism evidence="8 9">
    <name type="scientific">Bosea massiliensis</name>
    <dbReference type="NCBI Taxonomy" id="151419"/>
    <lineage>
        <taxon>Bacteria</taxon>
        <taxon>Pseudomonadati</taxon>
        <taxon>Pseudomonadota</taxon>
        <taxon>Alphaproteobacteria</taxon>
        <taxon>Hyphomicrobiales</taxon>
        <taxon>Boseaceae</taxon>
        <taxon>Bosea</taxon>
    </lineage>
</organism>
<dbReference type="RefSeq" id="WP_377817510.1">
    <property type="nucleotide sequence ID" value="NZ_JBHSLU010000063.1"/>
</dbReference>
<dbReference type="Pfam" id="PF14520">
    <property type="entry name" value="HHH_5"/>
    <property type="match status" value="1"/>
</dbReference>
<keyword evidence="6" id="KW-0234">DNA repair</keyword>
<evidence type="ECO:0000256" key="3">
    <source>
        <dbReference type="ARBA" id="ARBA00022763"/>
    </source>
</evidence>
<dbReference type="Pfam" id="PF02732">
    <property type="entry name" value="ERCC4"/>
    <property type="match status" value="1"/>
</dbReference>
<dbReference type="PANTHER" id="PTHR10150">
    <property type="entry name" value="DNA REPAIR ENDONUCLEASE XPF"/>
    <property type="match status" value="1"/>
</dbReference>
<feature type="domain" description="ERCC4" evidence="7">
    <location>
        <begin position="116"/>
        <end position="198"/>
    </location>
</feature>
<proteinExistence type="predicted"/>
<evidence type="ECO:0000256" key="1">
    <source>
        <dbReference type="ARBA" id="ARBA00022722"/>
    </source>
</evidence>
<gene>
    <name evidence="8" type="ORF">ACFPN9_20290</name>
</gene>
<keyword evidence="2" id="KW-0255">Endonuclease</keyword>
<dbReference type="SMART" id="SM00891">
    <property type="entry name" value="ERCC4"/>
    <property type="match status" value="1"/>
</dbReference>
<dbReference type="EMBL" id="JBHSLU010000063">
    <property type="protein sequence ID" value="MFC5507586.1"/>
    <property type="molecule type" value="Genomic_DNA"/>
</dbReference>
<dbReference type="SUPFAM" id="SSF52980">
    <property type="entry name" value="Restriction endonuclease-like"/>
    <property type="match status" value="1"/>
</dbReference>
<reference evidence="9" key="1">
    <citation type="journal article" date="2019" name="Int. J. Syst. Evol. Microbiol.">
        <title>The Global Catalogue of Microorganisms (GCM) 10K type strain sequencing project: providing services to taxonomists for standard genome sequencing and annotation.</title>
        <authorList>
            <consortium name="The Broad Institute Genomics Platform"/>
            <consortium name="The Broad Institute Genome Sequencing Center for Infectious Disease"/>
            <person name="Wu L."/>
            <person name="Ma J."/>
        </authorList>
    </citation>
    <scope>NUCLEOTIDE SEQUENCE [LARGE SCALE GENOMIC DNA]</scope>
    <source>
        <strain evidence="9">CCUG 43117</strain>
    </source>
</reference>
<keyword evidence="9" id="KW-1185">Reference proteome</keyword>
<evidence type="ECO:0000259" key="7">
    <source>
        <dbReference type="SMART" id="SM00891"/>
    </source>
</evidence>
<evidence type="ECO:0000313" key="8">
    <source>
        <dbReference type="EMBL" id="MFC5507586.1"/>
    </source>
</evidence>
<keyword evidence="5" id="KW-0238">DNA-binding</keyword>
<evidence type="ECO:0000256" key="4">
    <source>
        <dbReference type="ARBA" id="ARBA00022801"/>
    </source>
</evidence>
<evidence type="ECO:0000256" key="6">
    <source>
        <dbReference type="ARBA" id="ARBA00023204"/>
    </source>
</evidence>
<dbReference type="SUPFAM" id="SSF47781">
    <property type="entry name" value="RuvA domain 2-like"/>
    <property type="match status" value="1"/>
</dbReference>
<comment type="caution">
    <text evidence="8">The sequence shown here is derived from an EMBL/GenBank/DDBJ whole genome shotgun (WGS) entry which is preliminary data.</text>
</comment>
<dbReference type="Proteomes" id="UP001596060">
    <property type="component" value="Unassembled WGS sequence"/>
</dbReference>
<dbReference type="PANTHER" id="PTHR10150:SF0">
    <property type="entry name" value="DNA REPAIR ENDONUCLEASE XPF"/>
    <property type="match status" value="1"/>
</dbReference>
<keyword evidence="4" id="KW-0378">Hydrolase</keyword>
<evidence type="ECO:0000256" key="2">
    <source>
        <dbReference type="ARBA" id="ARBA00022759"/>
    </source>
</evidence>
<accession>A0ABW0P4G8</accession>
<dbReference type="Gene3D" id="1.10.150.20">
    <property type="entry name" value="5' to 3' exonuclease, C-terminal subdomain"/>
    <property type="match status" value="1"/>
</dbReference>
<keyword evidence="1" id="KW-0540">Nuclease</keyword>
<name>A0ABW0P4G8_9HYPH</name>
<dbReference type="Gene3D" id="3.40.50.10130">
    <property type="match status" value="1"/>
</dbReference>
<dbReference type="InterPro" id="IPR006166">
    <property type="entry name" value="ERCC4_domain"/>
</dbReference>
<dbReference type="InterPro" id="IPR010994">
    <property type="entry name" value="RuvA_2-like"/>
</dbReference>